<name>A0A4P6ETF9_9BACL</name>
<dbReference type="Pfam" id="PF12945">
    <property type="entry name" value="PilZNR"/>
    <property type="match status" value="1"/>
</dbReference>
<evidence type="ECO:0000259" key="2">
    <source>
        <dbReference type="Pfam" id="PF12945"/>
    </source>
</evidence>
<evidence type="ECO:0000259" key="1">
    <source>
        <dbReference type="Pfam" id="PF07238"/>
    </source>
</evidence>
<proteinExistence type="predicted"/>
<dbReference type="InterPro" id="IPR009875">
    <property type="entry name" value="PilZ_domain"/>
</dbReference>
<gene>
    <name evidence="3" type="ORF">ET464_07020</name>
</gene>
<dbReference type="RefSeq" id="WP_129439508.1">
    <property type="nucleotide sequence ID" value="NZ_CP035492.1"/>
</dbReference>
<dbReference type="AlphaFoldDB" id="A0A4P6ETF9"/>
<accession>A0A4P6ETF9</accession>
<keyword evidence="3" id="KW-0808">Transferase</keyword>
<keyword evidence="4" id="KW-1185">Reference proteome</keyword>
<dbReference type="OrthoDB" id="1951449at2"/>
<dbReference type="GO" id="GO:0016740">
    <property type="term" value="F:transferase activity"/>
    <property type="evidence" value="ECO:0007669"/>
    <property type="project" value="UniProtKB-KW"/>
</dbReference>
<reference evidence="3 4" key="1">
    <citation type="submission" date="2019-01" db="EMBL/GenBank/DDBJ databases">
        <title>Genome sequencing of strain FW100M-2.</title>
        <authorList>
            <person name="Heo J."/>
            <person name="Kim S.-J."/>
            <person name="Kim J.-S."/>
            <person name="Hong S.-B."/>
            <person name="Kwon S.-W."/>
        </authorList>
    </citation>
    <scope>NUCLEOTIDE SEQUENCE [LARGE SCALE GENOMIC DNA]</scope>
    <source>
        <strain evidence="3 4">FW100M-2</strain>
    </source>
</reference>
<dbReference type="EMBL" id="CP035492">
    <property type="protein sequence ID" value="QAY66184.1"/>
    <property type="molecule type" value="Genomic_DNA"/>
</dbReference>
<dbReference type="Proteomes" id="UP000293568">
    <property type="component" value="Chromosome"/>
</dbReference>
<evidence type="ECO:0000313" key="4">
    <source>
        <dbReference type="Proteomes" id="UP000293568"/>
    </source>
</evidence>
<organism evidence="3 4">
    <name type="scientific">Paenibacillus protaetiae</name>
    <dbReference type="NCBI Taxonomy" id="2509456"/>
    <lineage>
        <taxon>Bacteria</taxon>
        <taxon>Bacillati</taxon>
        <taxon>Bacillota</taxon>
        <taxon>Bacilli</taxon>
        <taxon>Bacillales</taxon>
        <taxon>Paenibacillaceae</taxon>
        <taxon>Paenibacillus</taxon>
    </lineage>
</organism>
<dbReference type="Gene3D" id="2.40.10.220">
    <property type="entry name" value="predicted glycosyltransferase like domains"/>
    <property type="match status" value="1"/>
</dbReference>
<dbReference type="KEGG" id="pprt:ET464_07020"/>
<protein>
    <submittedName>
        <fullName evidence="3">Glycosyl transferase</fullName>
    </submittedName>
</protein>
<feature type="domain" description="PilZ" evidence="1">
    <location>
        <begin position="102"/>
        <end position="209"/>
    </location>
</feature>
<dbReference type="Pfam" id="PF07238">
    <property type="entry name" value="PilZ"/>
    <property type="match status" value="1"/>
</dbReference>
<evidence type="ECO:0000313" key="3">
    <source>
        <dbReference type="EMBL" id="QAY66184.1"/>
    </source>
</evidence>
<feature type="domain" description="Type III secretion system flagellar brake protein YcgR PilZN" evidence="2">
    <location>
        <begin position="4"/>
        <end position="93"/>
    </location>
</feature>
<sequence length="217" mass="25245">MLPKINQMLFLHVATPDEEEAGKEYKARIADWNDEFILMETPIHEQSGRMKKLFLGDELSFYYITETGVKHYFGSHVLGFQQDAIPLVKIRTPDTDRITKVQRRNFLRVPAELEIAVKLPDHEQFVAVTDDVGGGGISFLCESKWQLHPGQLLVCWLLLNYKNGTIEHAPFAAEIVRIVEVAAARKQVMIKFVSINDYERQKIIRYCFERQFDFRNR</sequence>
<dbReference type="GO" id="GO:0035438">
    <property type="term" value="F:cyclic-di-GMP binding"/>
    <property type="evidence" value="ECO:0007669"/>
    <property type="project" value="InterPro"/>
</dbReference>
<dbReference type="InterPro" id="IPR009926">
    <property type="entry name" value="T3SS_YcgR_PilZN"/>
</dbReference>